<evidence type="ECO:0000256" key="11">
    <source>
        <dbReference type="ARBA" id="ARBA00023033"/>
    </source>
</evidence>
<keyword evidence="5 13" id="KW-0349">Heme</keyword>
<evidence type="ECO:0000256" key="10">
    <source>
        <dbReference type="ARBA" id="ARBA00023004"/>
    </source>
</evidence>
<evidence type="ECO:0000256" key="4">
    <source>
        <dbReference type="ARBA" id="ARBA00010617"/>
    </source>
</evidence>
<evidence type="ECO:0000256" key="13">
    <source>
        <dbReference type="RuleBase" id="RU000461"/>
    </source>
</evidence>
<evidence type="ECO:0000313" key="14">
    <source>
        <dbReference type="EnsemblMetazoa" id="AALFPA23_023916.P35646"/>
    </source>
</evidence>
<comment type="cofactor">
    <cofactor evidence="1">
        <name>heme</name>
        <dbReference type="ChEBI" id="CHEBI:30413"/>
    </cofactor>
</comment>
<keyword evidence="7" id="KW-0256">Endoplasmic reticulum</keyword>
<evidence type="ECO:0000256" key="9">
    <source>
        <dbReference type="ARBA" id="ARBA00023002"/>
    </source>
</evidence>
<dbReference type="PROSITE" id="PS00086">
    <property type="entry name" value="CYTOCHROME_P450"/>
    <property type="match status" value="1"/>
</dbReference>
<dbReference type="InterPro" id="IPR017972">
    <property type="entry name" value="Cyt_P450_CS"/>
</dbReference>
<evidence type="ECO:0000256" key="2">
    <source>
        <dbReference type="ARBA" id="ARBA00004174"/>
    </source>
</evidence>
<dbReference type="Pfam" id="PF00067">
    <property type="entry name" value="p450"/>
    <property type="match status" value="1"/>
</dbReference>
<dbReference type="PRINTS" id="PR00463">
    <property type="entry name" value="EP450I"/>
</dbReference>
<evidence type="ECO:0000256" key="3">
    <source>
        <dbReference type="ARBA" id="ARBA00004406"/>
    </source>
</evidence>
<dbReference type="PANTHER" id="PTHR24292">
    <property type="entry name" value="CYTOCHROME P450"/>
    <property type="match status" value="1"/>
</dbReference>
<evidence type="ECO:0000256" key="1">
    <source>
        <dbReference type="ARBA" id="ARBA00001971"/>
    </source>
</evidence>
<keyword evidence="6 13" id="KW-0479">Metal-binding</keyword>
<keyword evidence="8" id="KW-0492">Microsome</keyword>
<evidence type="ECO:0000256" key="6">
    <source>
        <dbReference type="ARBA" id="ARBA00022723"/>
    </source>
</evidence>
<dbReference type="InterPro" id="IPR002401">
    <property type="entry name" value="Cyt_P450_E_grp-I"/>
</dbReference>
<sequence length="500" mass="57851">MLLFLFVLVFISCAYLLLHHHYRYWKRRGIPQRKPSFAFGDFGPVLRGRAKFVNHLQDVYERTKNDHPLLGLYILFRPALLVNDFVVARDILSRDFHHFGDRGIYVDEKRDPFSGHLFALDGERWHHVRHQIAPAFTPLKIEEIFQTQLAGGLKLQDHMKKYADGGEPVDLASLFLRYSVDMIASVAFGMELDSVNHPEEQFYRVACSTVESSAKNVLRWTGGFLVPSVLKFTRTRLVDQIVQDFFMEVVRQTVEFRENTGFSRRDVLQSLLKIVNNENRDDSQKFTMTDLAVTVFTFLLAGMETSSSSAAFCLYELAKNQDIQRRLQQEIDESLHLHNGSITYDSLLSMKYLDNCVNETMRKFPALAYLHRICTEDYLIPSSQVTIKKGTLVLIPIYALQRDAEFFPHPNAFIPERFNDPDDIRRTPYFPFGEGPRSCIGQRMGKMNVKIALVHLLSMFNFTLSDPEDQHREAPIDPMHFTISPQGSFNMNVRYRGRSD</sequence>
<accession>A0ABM2A2U7</accession>
<name>A0ABM2A2U7_AEDAL</name>
<dbReference type="InterPro" id="IPR001128">
    <property type="entry name" value="Cyt_P450"/>
</dbReference>
<evidence type="ECO:0000256" key="8">
    <source>
        <dbReference type="ARBA" id="ARBA00022848"/>
    </source>
</evidence>
<dbReference type="RefSeq" id="XP_062700663.1">
    <property type="nucleotide sequence ID" value="XM_062844679.1"/>
</dbReference>
<organism evidence="14 15">
    <name type="scientific">Aedes albopictus</name>
    <name type="common">Asian tiger mosquito</name>
    <name type="synonym">Stegomyia albopicta</name>
    <dbReference type="NCBI Taxonomy" id="7160"/>
    <lineage>
        <taxon>Eukaryota</taxon>
        <taxon>Metazoa</taxon>
        <taxon>Ecdysozoa</taxon>
        <taxon>Arthropoda</taxon>
        <taxon>Hexapoda</taxon>
        <taxon>Insecta</taxon>
        <taxon>Pterygota</taxon>
        <taxon>Neoptera</taxon>
        <taxon>Endopterygota</taxon>
        <taxon>Diptera</taxon>
        <taxon>Nematocera</taxon>
        <taxon>Culicoidea</taxon>
        <taxon>Culicidae</taxon>
        <taxon>Culicinae</taxon>
        <taxon>Aedini</taxon>
        <taxon>Aedes</taxon>
        <taxon>Stegomyia</taxon>
    </lineage>
</organism>
<reference evidence="15" key="1">
    <citation type="journal article" date="2015" name="Proc. Natl. Acad. Sci. U.S.A.">
        <title>Genome sequence of the Asian Tiger mosquito, Aedes albopictus, reveals insights into its biology, genetics, and evolution.</title>
        <authorList>
            <person name="Chen X.G."/>
            <person name="Jiang X."/>
            <person name="Gu J."/>
            <person name="Xu M."/>
            <person name="Wu Y."/>
            <person name="Deng Y."/>
            <person name="Zhang C."/>
            <person name="Bonizzoni M."/>
            <person name="Dermauw W."/>
            <person name="Vontas J."/>
            <person name="Armbruster P."/>
            <person name="Huang X."/>
            <person name="Yang Y."/>
            <person name="Zhang H."/>
            <person name="He W."/>
            <person name="Peng H."/>
            <person name="Liu Y."/>
            <person name="Wu K."/>
            <person name="Chen J."/>
            <person name="Lirakis M."/>
            <person name="Topalis P."/>
            <person name="Van Leeuwen T."/>
            <person name="Hall A.B."/>
            <person name="Jiang X."/>
            <person name="Thorpe C."/>
            <person name="Mueller R.L."/>
            <person name="Sun C."/>
            <person name="Waterhouse R.M."/>
            <person name="Yan G."/>
            <person name="Tu Z.J."/>
            <person name="Fang X."/>
            <person name="James A.A."/>
        </authorList>
    </citation>
    <scope>NUCLEOTIDE SEQUENCE [LARGE SCALE GENOMIC DNA]</scope>
    <source>
        <strain evidence="15">Foshan</strain>
    </source>
</reference>
<comment type="similarity">
    <text evidence="4 13">Belongs to the cytochrome P450 family.</text>
</comment>
<evidence type="ECO:0000256" key="12">
    <source>
        <dbReference type="ARBA" id="ARBA00023136"/>
    </source>
</evidence>
<dbReference type="PANTHER" id="PTHR24292:SF93">
    <property type="entry name" value="CYTOCHROME P450 310A1-RELATED"/>
    <property type="match status" value="1"/>
</dbReference>
<keyword evidence="15" id="KW-1185">Reference proteome</keyword>
<dbReference type="InterPro" id="IPR050476">
    <property type="entry name" value="Insect_CytP450_Detox"/>
</dbReference>
<evidence type="ECO:0000256" key="7">
    <source>
        <dbReference type="ARBA" id="ARBA00022824"/>
    </source>
</evidence>
<dbReference type="CDD" id="cd11056">
    <property type="entry name" value="CYP6-like"/>
    <property type="match status" value="1"/>
</dbReference>
<comment type="subcellular location">
    <subcellularLocation>
        <location evidence="3">Endoplasmic reticulum membrane</location>
        <topology evidence="3">Peripheral membrane protein</topology>
    </subcellularLocation>
    <subcellularLocation>
        <location evidence="2">Microsome membrane</location>
        <topology evidence="2">Peripheral membrane protein</topology>
    </subcellularLocation>
</comment>
<dbReference type="Gene3D" id="1.10.630.10">
    <property type="entry name" value="Cytochrome P450"/>
    <property type="match status" value="1"/>
</dbReference>
<reference evidence="14" key="2">
    <citation type="submission" date="2025-05" db="UniProtKB">
        <authorList>
            <consortium name="EnsemblMetazoa"/>
        </authorList>
    </citation>
    <scope>IDENTIFICATION</scope>
    <source>
        <strain evidence="14">Foshan</strain>
    </source>
</reference>
<dbReference type="Proteomes" id="UP000069940">
    <property type="component" value="Unassembled WGS sequence"/>
</dbReference>
<evidence type="ECO:0008006" key="16">
    <source>
        <dbReference type="Google" id="ProtNLM"/>
    </source>
</evidence>
<evidence type="ECO:0000313" key="15">
    <source>
        <dbReference type="Proteomes" id="UP000069940"/>
    </source>
</evidence>
<protein>
    <recommendedName>
        <fullName evidence="16">Cytochrome</fullName>
    </recommendedName>
</protein>
<keyword evidence="11 13" id="KW-0503">Monooxygenase</keyword>
<dbReference type="EnsemblMetazoa" id="AALFPA23_023916.R35646">
    <property type="protein sequence ID" value="AALFPA23_023916.P35646"/>
    <property type="gene ID" value="AALFPA23_023916"/>
</dbReference>
<proteinExistence type="inferred from homology"/>
<dbReference type="InterPro" id="IPR036396">
    <property type="entry name" value="Cyt_P450_sf"/>
</dbReference>
<keyword evidence="9 13" id="KW-0560">Oxidoreductase</keyword>
<keyword evidence="10 13" id="KW-0408">Iron</keyword>
<evidence type="ECO:0000256" key="5">
    <source>
        <dbReference type="ARBA" id="ARBA00022617"/>
    </source>
</evidence>
<dbReference type="PRINTS" id="PR00385">
    <property type="entry name" value="P450"/>
</dbReference>
<dbReference type="SUPFAM" id="SSF48264">
    <property type="entry name" value="Cytochrome P450"/>
    <property type="match status" value="1"/>
</dbReference>
<dbReference type="GeneID" id="134284977"/>
<keyword evidence="12" id="KW-0472">Membrane</keyword>